<dbReference type="PIRSF" id="PIRSF000412">
    <property type="entry name" value="SHMT"/>
    <property type="match status" value="1"/>
</dbReference>
<dbReference type="SUPFAM" id="SSF53383">
    <property type="entry name" value="PLP-dependent transferases"/>
    <property type="match status" value="1"/>
</dbReference>
<dbReference type="UniPathway" id="UPA00193"/>
<dbReference type="GO" id="GO:0030170">
    <property type="term" value="F:pyridoxal phosphate binding"/>
    <property type="evidence" value="ECO:0007669"/>
    <property type="project" value="UniProtKB-UniRule"/>
</dbReference>
<evidence type="ECO:0000256" key="4">
    <source>
        <dbReference type="ARBA" id="ARBA00011738"/>
    </source>
</evidence>
<dbReference type="InterPro" id="IPR015421">
    <property type="entry name" value="PyrdxlP-dep_Trfase_major"/>
</dbReference>
<name>A0A1C3P8Z9_9ACTN</name>
<comment type="function">
    <text evidence="10">Catalyzes the reversible interconversion of serine and glycine with tetrahydrofolate (THF) serving as the one-carbon carrier. This reaction serves as the major source of one-carbon groups required for the biosynthesis of purines, thymidylate, methionine, and other important biomolecules. Also exhibits THF-independent aldolase activity toward beta-hydroxyamino acids, producing glycine and aldehydes, via a retro-aldol mechanism. Thus, is able to catalyze the cleavage of L-allo-threonine.</text>
</comment>
<evidence type="ECO:0000256" key="12">
    <source>
        <dbReference type="PIRSR" id="PIRSR000412-50"/>
    </source>
</evidence>
<dbReference type="HAMAP" id="MF_00051">
    <property type="entry name" value="SHMT"/>
    <property type="match status" value="1"/>
</dbReference>
<evidence type="ECO:0000256" key="1">
    <source>
        <dbReference type="ARBA" id="ARBA00001933"/>
    </source>
</evidence>
<dbReference type="NCBIfam" id="NF000586">
    <property type="entry name" value="PRK00011.1"/>
    <property type="match status" value="1"/>
</dbReference>
<comment type="similarity">
    <text evidence="3 11">Belongs to the SHMT family.</text>
</comment>
<feature type="site" description="Plays an important role in substrate specificity" evidence="11">
    <location>
        <position position="228"/>
    </location>
</feature>
<evidence type="ECO:0000313" key="14">
    <source>
        <dbReference type="EMBL" id="SBW26292.1"/>
    </source>
</evidence>
<comment type="subcellular location">
    <subcellularLocation>
        <location evidence="2 11">Cytoplasm</location>
    </subcellularLocation>
</comment>
<evidence type="ECO:0000256" key="6">
    <source>
        <dbReference type="ARBA" id="ARBA00022563"/>
    </source>
</evidence>
<keyword evidence="8 11" id="KW-0808">Transferase</keyword>
<dbReference type="InterPro" id="IPR019798">
    <property type="entry name" value="Ser_HO-MeTrfase_PLP_BS"/>
</dbReference>
<dbReference type="GO" id="GO:0019264">
    <property type="term" value="P:glycine biosynthetic process from serine"/>
    <property type="evidence" value="ECO:0007669"/>
    <property type="project" value="UniProtKB-UniRule"/>
</dbReference>
<evidence type="ECO:0000256" key="7">
    <source>
        <dbReference type="ARBA" id="ARBA00022605"/>
    </source>
</evidence>
<evidence type="ECO:0000256" key="10">
    <source>
        <dbReference type="ARBA" id="ARBA00054606"/>
    </source>
</evidence>
<dbReference type="Proteomes" id="UP000199013">
    <property type="component" value="Unassembled WGS sequence"/>
</dbReference>
<feature type="binding site" evidence="11">
    <location>
        <position position="244"/>
    </location>
    <ligand>
        <name>(6S)-5,6,7,8-tetrahydrofolate</name>
        <dbReference type="ChEBI" id="CHEBI:57453"/>
    </ligand>
</feature>
<feature type="binding site" evidence="11">
    <location>
        <begin position="124"/>
        <end position="126"/>
    </location>
    <ligand>
        <name>(6S)-5,6,7,8-tetrahydrofolate</name>
        <dbReference type="ChEBI" id="CHEBI:57453"/>
    </ligand>
</feature>
<dbReference type="InterPro" id="IPR015422">
    <property type="entry name" value="PyrdxlP-dep_Trfase_small"/>
</dbReference>
<dbReference type="InterPro" id="IPR001085">
    <property type="entry name" value="Ser_HO-MeTrfase"/>
</dbReference>
<dbReference type="Pfam" id="PF00464">
    <property type="entry name" value="SHMT"/>
    <property type="match status" value="1"/>
</dbReference>
<dbReference type="CDD" id="cd00378">
    <property type="entry name" value="SHMT"/>
    <property type="match status" value="1"/>
</dbReference>
<dbReference type="Gene3D" id="3.40.640.10">
    <property type="entry name" value="Type I PLP-dependent aspartate aminotransferase-like (Major domain)"/>
    <property type="match status" value="1"/>
</dbReference>
<dbReference type="GO" id="GO:0008168">
    <property type="term" value="F:methyltransferase activity"/>
    <property type="evidence" value="ECO:0007669"/>
    <property type="project" value="UniProtKB-KW"/>
</dbReference>
<dbReference type="GO" id="GO:0004372">
    <property type="term" value="F:glycine hydroxymethyltransferase activity"/>
    <property type="evidence" value="ECO:0007669"/>
    <property type="project" value="UniProtKB-UniRule"/>
</dbReference>
<dbReference type="FunFam" id="3.40.640.10:FF:000001">
    <property type="entry name" value="Serine hydroxymethyltransferase"/>
    <property type="match status" value="1"/>
</dbReference>
<evidence type="ECO:0000256" key="3">
    <source>
        <dbReference type="ARBA" id="ARBA00006376"/>
    </source>
</evidence>
<comment type="cofactor">
    <cofactor evidence="1 11 12">
        <name>pyridoxal 5'-phosphate</name>
        <dbReference type="ChEBI" id="CHEBI:597326"/>
    </cofactor>
</comment>
<gene>
    <name evidence="14" type="primary">glyA1</name>
    <name evidence="11" type="synonym">glyA</name>
    <name evidence="14" type="ORF">FDG2_4845</name>
</gene>
<keyword evidence="7 11" id="KW-0028">Amino-acid biosynthesis</keyword>
<accession>A0A1C3P8Z9</accession>
<dbReference type="UniPathway" id="UPA00288">
    <property type="reaction ID" value="UER01023"/>
</dbReference>
<organism evidence="14 15">
    <name type="scientific">Candidatus Protofrankia californiensis</name>
    <dbReference type="NCBI Taxonomy" id="1839754"/>
    <lineage>
        <taxon>Bacteria</taxon>
        <taxon>Bacillati</taxon>
        <taxon>Actinomycetota</taxon>
        <taxon>Actinomycetes</taxon>
        <taxon>Frankiales</taxon>
        <taxon>Frankiaceae</taxon>
        <taxon>Protofrankia</taxon>
    </lineage>
</organism>
<evidence type="ECO:0000313" key="15">
    <source>
        <dbReference type="Proteomes" id="UP000199013"/>
    </source>
</evidence>
<comment type="pathway">
    <text evidence="11">One-carbon metabolism; tetrahydrofolate interconversion.</text>
</comment>
<evidence type="ECO:0000259" key="13">
    <source>
        <dbReference type="Pfam" id="PF00464"/>
    </source>
</evidence>
<dbReference type="AlphaFoldDB" id="A0A1C3P8Z9"/>
<dbReference type="GO" id="GO:0032259">
    <property type="term" value="P:methylation"/>
    <property type="evidence" value="ECO:0007669"/>
    <property type="project" value="UniProtKB-KW"/>
</dbReference>
<dbReference type="EC" id="2.1.2.1" evidence="11"/>
<reference evidence="15" key="1">
    <citation type="submission" date="2016-02" db="EMBL/GenBank/DDBJ databases">
        <authorList>
            <person name="Wibberg D."/>
        </authorList>
    </citation>
    <scope>NUCLEOTIDE SEQUENCE [LARGE SCALE GENOMIC DNA]</scope>
</reference>
<feature type="modified residue" description="N6-(pyridoxal phosphate)lysine" evidence="11 12">
    <location>
        <position position="229"/>
    </location>
</feature>
<keyword evidence="15" id="KW-1185">Reference proteome</keyword>
<evidence type="ECO:0000256" key="5">
    <source>
        <dbReference type="ARBA" id="ARBA00022490"/>
    </source>
</evidence>
<comment type="catalytic activity">
    <reaction evidence="11">
        <text>(6R)-5,10-methylene-5,6,7,8-tetrahydrofolate + glycine + H2O = (6S)-5,6,7,8-tetrahydrofolate + L-serine</text>
        <dbReference type="Rhea" id="RHEA:15481"/>
        <dbReference type="ChEBI" id="CHEBI:15377"/>
        <dbReference type="ChEBI" id="CHEBI:15636"/>
        <dbReference type="ChEBI" id="CHEBI:33384"/>
        <dbReference type="ChEBI" id="CHEBI:57305"/>
        <dbReference type="ChEBI" id="CHEBI:57453"/>
        <dbReference type="EC" id="2.1.2.1"/>
    </reaction>
</comment>
<sequence length="419" mass="45162">MSDFDLLRRIDPQLAVLLDAEQRRHDTTIDLIASENYASPAVLAATASVLSAKYAEGYPGKRYYQGNTIVDQIEQLAIDRARATFGAAYANVQAHSGAEANHAVYYALCEPGDTTIGMDVPSGGHLSHGSPVTFVRRYYNPVLYQVDPDTERIDHEKLATIVAERRPKLLMIGTSSYPRRFDWARLAEIAHGAGAWLVADIAHLAGLVAGGALDNPLPYADVVTTTTHKTLRGPRGALILTNNEDVAGRINKAVFPGLQGGPHQHHIAGIAVTLAQAQTPAFAAYAHQIIANAQALAAGLLDHGFQLVTGGTDTHLLVLKLAASGIDLTGREAADALEATGIVANRNPIPYDPNPPYNPGGIRYGTPAMTTCGMREPQMRRIADWTAEILRHPEDETRLERIRGEVVTLRKEFAGLGQP</sequence>
<dbReference type="EMBL" id="FLUV01002036">
    <property type="protein sequence ID" value="SBW26292.1"/>
    <property type="molecule type" value="Genomic_DNA"/>
</dbReference>
<evidence type="ECO:0000256" key="9">
    <source>
        <dbReference type="ARBA" id="ARBA00022898"/>
    </source>
</evidence>
<evidence type="ECO:0000256" key="2">
    <source>
        <dbReference type="ARBA" id="ARBA00004496"/>
    </source>
</evidence>
<evidence type="ECO:0000256" key="8">
    <source>
        <dbReference type="ARBA" id="ARBA00022679"/>
    </source>
</evidence>
<dbReference type="Gene3D" id="3.90.1150.10">
    <property type="entry name" value="Aspartate Aminotransferase, domain 1"/>
    <property type="match status" value="1"/>
</dbReference>
<keyword evidence="14" id="KW-0489">Methyltransferase</keyword>
<comment type="pathway">
    <text evidence="11">Amino-acid biosynthesis; glycine biosynthesis; glycine from L-serine: step 1/1.</text>
</comment>
<keyword evidence="6 11" id="KW-0554">One-carbon metabolism</keyword>
<dbReference type="GO" id="GO:0042803">
    <property type="term" value="F:protein homodimerization activity"/>
    <property type="evidence" value="ECO:0007669"/>
    <property type="project" value="UniProtKB-ARBA"/>
</dbReference>
<evidence type="ECO:0000256" key="11">
    <source>
        <dbReference type="HAMAP-Rule" id="MF_00051"/>
    </source>
</evidence>
<keyword evidence="5 11" id="KW-0963">Cytoplasm</keyword>
<protein>
    <recommendedName>
        <fullName evidence="11">Serine hydroxymethyltransferase</fullName>
        <shortName evidence="11">SHMT</shortName>
        <shortName evidence="11">Serine methylase</shortName>
        <ecNumber evidence="11">2.1.2.1</ecNumber>
    </recommendedName>
</protein>
<proteinExistence type="inferred from homology"/>
<keyword evidence="9 11" id="KW-0663">Pyridoxal phosphate</keyword>
<dbReference type="InterPro" id="IPR039429">
    <property type="entry name" value="SHMT-like_dom"/>
</dbReference>
<comment type="caution">
    <text evidence="11">Lacks conserved residue(s) required for the propagation of feature annotation.</text>
</comment>
<feature type="domain" description="Serine hydroxymethyltransferase-like" evidence="13">
    <location>
        <begin position="8"/>
        <end position="385"/>
    </location>
</feature>
<dbReference type="InterPro" id="IPR015424">
    <property type="entry name" value="PyrdxlP-dep_Trfase"/>
</dbReference>
<dbReference type="GO" id="GO:0035999">
    <property type="term" value="P:tetrahydrofolate interconversion"/>
    <property type="evidence" value="ECO:0007669"/>
    <property type="project" value="UniProtKB-UniRule"/>
</dbReference>
<dbReference type="InterPro" id="IPR049943">
    <property type="entry name" value="Ser_HO-MeTrfase-like"/>
</dbReference>
<dbReference type="PANTHER" id="PTHR11680">
    <property type="entry name" value="SERINE HYDROXYMETHYLTRANSFERASE"/>
    <property type="match status" value="1"/>
</dbReference>
<dbReference type="PANTHER" id="PTHR11680:SF50">
    <property type="entry name" value="SERINE HYDROXYMETHYLTRANSFERASE"/>
    <property type="match status" value="1"/>
</dbReference>
<comment type="subunit">
    <text evidence="4 11">Homodimer.</text>
</comment>
<dbReference type="PROSITE" id="PS00096">
    <property type="entry name" value="SHMT"/>
    <property type="match status" value="1"/>
</dbReference>
<dbReference type="GO" id="GO:0005829">
    <property type="term" value="C:cytosol"/>
    <property type="evidence" value="ECO:0007669"/>
    <property type="project" value="TreeGrafter"/>
</dbReference>